<reference evidence="2 3" key="1">
    <citation type="submission" date="2016-10" db="EMBL/GenBank/DDBJ databases">
        <authorList>
            <person name="de Groot N.N."/>
        </authorList>
    </citation>
    <scope>NUCLEOTIDE SEQUENCE [LARGE SCALE GENOMIC DNA]</scope>
    <source>
        <strain evidence="2 3">DSM 23126</strain>
    </source>
</reference>
<dbReference type="InterPro" id="IPR024596">
    <property type="entry name" value="RNApol_su_b/EpuA"/>
</dbReference>
<proteinExistence type="predicted"/>
<dbReference type="Pfam" id="PF11772">
    <property type="entry name" value="EpuA"/>
    <property type="match status" value="1"/>
</dbReference>
<feature type="transmembrane region" description="Helical" evidence="1">
    <location>
        <begin position="35"/>
        <end position="60"/>
    </location>
</feature>
<dbReference type="GO" id="GO:0000428">
    <property type="term" value="C:DNA-directed RNA polymerase complex"/>
    <property type="evidence" value="ECO:0007669"/>
    <property type="project" value="UniProtKB-KW"/>
</dbReference>
<dbReference type="AlphaFoldDB" id="A0A1H2TN89"/>
<sequence>MSNQDNHTRTSKPDRKAQLKRGAQKVWARLQHLLWWHWLIIILILAFICSIIGLMIGYAVGGGNPFQALNPSTWLEIYRLMRGN</sequence>
<dbReference type="Proteomes" id="UP000199488">
    <property type="component" value="Unassembled WGS sequence"/>
</dbReference>
<evidence type="ECO:0000256" key="1">
    <source>
        <dbReference type="SAM" id="Phobius"/>
    </source>
</evidence>
<keyword evidence="1" id="KW-0472">Membrane</keyword>
<keyword evidence="2" id="KW-0804">Transcription</keyword>
<gene>
    <name evidence="2" type="ORF">SAMN05421781_1485</name>
</gene>
<dbReference type="STRING" id="1122204.SAMN05421781_1485"/>
<dbReference type="EMBL" id="FNNC01000002">
    <property type="protein sequence ID" value="SDW45195.1"/>
    <property type="molecule type" value="Genomic_DNA"/>
</dbReference>
<protein>
    <submittedName>
        <fullName evidence="2">DNA-directed RNA polymerase subunit beta</fullName>
    </submittedName>
</protein>
<organism evidence="2 3">
    <name type="scientific">Marinococcus luteus</name>
    <dbReference type="NCBI Taxonomy" id="1122204"/>
    <lineage>
        <taxon>Bacteria</taxon>
        <taxon>Bacillati</taxon>
        <taxon>Bacillota</taxon>
        <taxon>Bacilli</taxon>
        <taxon>Bacillales</taxon>
        <taxon>Bacillaceae</taxon>
        <taxon>Marinococcus</taxon>
    </lineage>
</organism>
<dbReference type="OrthoDB" id="2300232at2"/>
<evidence type="ECO:0000313" key="3">
    <source>
        <dbReference type="Proteomes" id="UP000199488"/>
    </source>
</evidence>
<name>A0A1H2TN89_9BACI</name>
<keyword evidence="3" id="KW-1185">Reference proteome</keyword>
<evidence type="ECO:0000313" key="2">
    <source>
        <dbReference type="EMBL" id="SDW45195.1"/>
    </source>
</evidence>
<keyword evidence="2" id="KW-0240">DNA-directed RNA polymerase</keyword>
<keyword evidence="1" id="KW-1133">Transmembrane helix</keyword>
<keyword evidence="1" id="KW-0812">Transmembrane</keyword>
<accession>A0A1H2TN89</accession>